<evidence type="ECO:0000256" key="4">
    <source>
        <dbReference type="SAM" id="Phobius"/>
    </source>
</evidence>
<dbReference type="OMA" id="NSAILDM"/>
<dbReference type="RefSeq" id="XP_028512830.1">
    <property type="nucleotide sequence ID" value="XM_028657029.1"/>
</dbReference>
<dbReference type="InterPro" id="IPR017972">
    <property type="entry name" value="Cyt_P450_CS"/>
</dbReference>
<protein>
    <recommendedName>
        <fullName evidence="7">Cytochrome P450</fullName>
    </recommendedName>
</protein>
<dbReference type="EnsemblMetazoa" id="XM_028657029.1">
    <property type="protein sequence ID" value="XP_028512830.1"/>
    <property type="gene ID" value="LOC110232159"/>
</dbReference>
<dbReference type="RefSeq" id="XP_020892932.1">
    <property type="nucleotide sequence ID" value="XM_021037273.2"/>
</dbReference>
<keyword evidence="2 3" id="KW-0349">Heme</keyword>
<dbReference type="GO" id="GO:0016705">
    <property type="term" value="F:oxidoreductase activity, acting on paired donors, with incorporation or reduction of molecular oxygen"/>
    <property type="evidence" value="ECO:0007669"/>
    <property type="project" value="InterPro"/>
</dbReference>
<keyword evidence="6" id="KW-1185">Reference proteome</keyword>
<evidence type="ECO:0000256" key="2">
    <source>
        <dbReference type="PIRSR" id="PIRSR602401-1"/>
    </source>
</evidence>
<dbReference type="PROSITE" id="PS00086">
    <property type="entry name" value="CYTOCHROME_P450"/>
    <property type="match status" value="1"/>
</dbReference>
<accession>A0A913WRB0</accession>
<comment type="cofactor">
    <cofactor evidence="2">
        <name>heme</name>
        <dbReference type="ChEBI" id="CHEBI:30413"/>
    </cofactor>
</comment>
<dbReference type="PRINTS" id="PR00385">
    <property type="entry name" value="P450"/>
</dbReference>
<dbReference type="GO" id="GO:0005506">
    <property type="term" value="F:iron ion binding"/>
    <property type="evidence" value="ECO:0007669"/>
    <property type="project" value="InterPro"/>
</dbReference>
<keyword evidence="4" id="KW-0472">Membrane</keyword>
<dbReference type="SUPFAM" id="SSF48264">
    <property type="entry name" value="Cytochrome P450"/>
    <property type="match status" value="1"/>
</dbReference>
<dbReference type="PANTHER" id="PTHR24291:SF201">
    <property type="entry name" value="CYTOCHROME P450, FAMILY 4, SUBFAMILY B, POLYPEPTIDE 7"/>
    <property type="match status" value="1"/>
</dbReference>
<organism evidence="5 6">
    <name type="scientific">Exaiptasia diaphana</name>
    <name type="common">Tropical sea anemone</name>
    <name type="synonym">Aiptasia pulchella</name>
    <dbReference type="NCBI Taxonomy" id="2652724"/>
    <lineage>
        <taxon>Eukaryota</taxon>
        <taxon>Metazoa</taxon>
        <taxon>Cnidaria</taxon>
        <taxon>Anthozoa</taxon>
        <taxon>Hexacorallia</taxon>
        <taxon>Actiniaria</taxon>
        <taxon>Aiptasiidae</taxon>
        <taxon>Exaiptasia</taxon>
    </lineage>
</organism>
<keyword evidence="4" id="KW-0812">Transmembrane</keyword>
<dbReference type="Proteomes" id="UP000887567">
    <property type="component" value="Unplaced"/>
</dbReference>
<feature type="binding site" description="axial binding residue" evidence="2">
    <location>
        <position position="447"/>
    </location>
    <ligand>
        <name>heme</name>
        <dbReference type="ChEBI" id="CHEBI:30413"/>
    </ligand>
    <ligandPart>
        <name>Fe</name>
        <dbReference type="ChEBI" id="CHEBI:18248"/>
    </ligandPart>
</feature>
<evidence type="ECO:0000256" key="3">
    <source>
        <dbReference type="RuleBase" id="RU000461"/>
    </source>
</evidence>
<dbReference type="InterPro" id="IPR036396">
    <property type="entry name" value="Cyt_P450_sf"/>
</dbReference>
<evidence type="ECO:0000256" key="1">
    <source>
        <dbReference type="ARBA" id="ARBA00010617"/>
    </source>
</evidence>
<dbReference type="GeneID" id="110232159"/>
<dbReference type="CDD" id="cd20659">
    <property type="entry name" value="CYP4B_4F-like"/>
    <property type="match status" value="1"/>
</dbReference>
<dbReference type="Gene3D" id="1.10.630.10">
    <property type="entry name" value="Cytochrome P450"/>
    <property type="match status" value="1"/>
</dbReference>
<dbReference type="InterPro" id="IPR050196">
    <property type="entry name" value="Cytochrome_P450_Monoox"/>
</dbReference>
<keyword evidence="2 3" id="KW-0479">Metal-binding</keyword>
<dbReference type="InterPro" id="IPR001128">
    <property type="entry name" value="Cyt_P450"/>
</dbReference>
<keyword evidence="3" id="KW-0560">Oxidoreductase</keyword>
<sequence length="506" mass="57814">MEQTLSSISLYVAFGLMGVGIVHFIISLIATRWRSANQVKEFDGPAPHWLKGNVKDITFDGRGLAFHLKCASLFKTAYRVWFGPFRSALIVCHPDTAGAVLIKNSPKERFFYKFLFPFLGNGLGLQEGQQWESTRKLLTPSFHFKILQRYFPVFQESTQILMGKWSRAANGKVELFQDISLMTLDSILKCAFSYSSACQTRKIQDEYIAAVNGIARALLDRLLNPLYHFEWIYKLTPARRKFLQYCDVIHRESNKVISSRRESRAKASGNNFTKQRYLDFLDILLEAKDENGNGLSDEDILAQVNTFMFAGHDTVASALCWALYSLASNVKHQRLCQQEIDEAINNNQHMTWEGIASLSYLDRCIKESMRLYAPVPVIARTLDEPYTIDGKLAPEGTFVLANIYALHRNPHVWENPKEFNPDRFLPEKCKERSMYSFIPFSLGPRICIGKNFGMQEIKTSLVMILQKFNLSVDPQDSIDDMDLFPELVLRSKSGVHIRITPRGSTL</sequence>
<dbReference type="PRINTS" id="PR00463">
    <property type="entry name" value="EP450I"/>
</dbReference>
<reference evidence="5" key="1">
    <citation type="submission" date="2022-11" db="UniProtKB">
        <authorList>
            <consortium name="EnsemblMetazoa"/>
        </authorList>
    </citation>
    <scope>IDENTIFICATION</scope>
</reference>
<comment type="similarity">
    <text evidence="1 3">Belongs to the cytochrome P450 family.</text>
</comment>
<evidence type="ECO:0000313" key="5">
    <source>
        <dbReference type="EnsemblMetazoa" id="XP_020892932.1"/>
    </source>
</evidence>
<evidence type="ECO:0000313" key="6">
    <source>
        <dbReference type="Proteomes" id="UP000887567"/>
    </source>
</evidence>
<keyword evidence="2 3" id="KW-0408">Iron</keyword>
<keyword evidence="3" id="KW-0503">Monooxygenase</keyword>
<name>A0A913WRB0_EXADI</name>
<dbReference type="KEGG" id="epa:110232159"/>
<dbReference type="EnsemblMetazoa" id="XM_021037273.2">
    <property type="protein sequence ID" value="XP_020892932.1"/>
    <property type="gene ID" value="LOC110232159"/>
</dbReference>
<feature type="transmembrane region" description="Helical" evidence="4">
    <location>
        <begin position="6"/>
        <end position="30"/>
    </location>
</feature>
<dbReference type="PANTHER" id="PTHR24291">
    <property type="entry name" value="CYTOCHROME P450 FAMILY 4"/>
    <property type="match status" value="1"/>
</dbReference>
<proteinExistence type="inferred from homology"/>
<dbReference type="GO" id="GO:0020037">
    <property type="term" value="F:heme binding"/>
    <property type="evidence" value="ECO:0007669"/>
    <property type="project" value="InterPro"/>
</dbReference>
<dbReference type="OrthoDB" id="1470350at2759"/>
<dbReference type="InterPro" id="IPR002401">
    <property type="entry name" value="Cyt_P450_E_grp-I"/>
</dbReference>
<evidence type="ECO:0008006" key="7">
    <source>
        <dbReference type="Google" id="ProtNLM"/>
    </source>
</evidence>
<keyword evidence="4" id="KW-1133">Transmembrane helix</keyword>
<dbReference type="GO" id="GO:0004497">
    <property type="term" value="F:monooxygenase activity"/>
    <property type="evidence" value="ECO:0007669"/>
    <property type="project" value="UniProtKB-KW"/>
</dbReference>
<dbReference type="Pfam" id="PF00067">
    <property type="entry name" value="p450"/>
    <property type="match status" value="1"/>
</dbReference>
<dbReference type="AlphaFoldDB" id="A0A913WRB0"/>